<evidence type="ECO:0000256" key="1">
    <source>
        <dbReference type="ARBA" id="ARBA00010928"/>
    </source>
</evidence>
<evidence type="ECO:0000256" key="3">
    <source>
        <dbReference type="ARBA" id="ARBA00023027"/>
    </source>
</evidence>
<comment type="similarity">
    <text evidence="1">Belongs to the Gfo/Idh/MocA family.</text>
</comment>
<feature type="domain" description="GFO/IDH/MocA-like oxidoreductase" evidence="5">
    <location>
        <begin position="129"/>
        <end position="248"/>
    </location>
</feature>
<keyword evidence="3" id="KW-0520">NAD</keyword>
<dbReference type="InterPro" id="IPR000683">
    <property type="entry name" value="Gfo/Idh/MocA-like_OxRdtase_N"/>
</dbReference>
<evidence type="ECO:0000259" key="4">
    <source>
        <dbReference type="Pfam" id="PF01408"/>
    </source>
</evidence>
<dbReference type="RefSeq" id="WP_257745698.1">
    <property type="nucleotide sequence ID" value="NZ_CP102487.1"/>
</dbReference>
<dbReference type="SUPFAM" id="SSF51735">
    <property type="entry name" value="NAD(P)-binding Rossmann-fold domains"/>
    <property type="match status" value="1"/>
</dbReference>
<feature type="domain" description="Gfo/Idh/MocA-like oxidoreductase N-terminal" evidence="4">
    <location>
        <begin position="3"/>
        <end position="120"/>
    </location>
</feature>
<evidence type="ECO:0000256" key="2">
    <source>
        <dbReference type="ARBA" id="ARBA00023002"/>
    </source>
</evidence>
<dbReference type="Gene3D" id="3.30.360.10">
    <property type="entry name" value="Dihydrodipicolinate Reductase, domain 2"/>
    <property type="match status" value="1"/>
</dbReference>
<accession>A0AA95BR75</accession>
<dbReference type="InterPro" id="IPR036291">
    <property type="entry name" value="NAD(P)-bd_dom_sf"/>
</dbReference>
<dbReference type="InterPro" id="IPR055170">
    <property type="entry name" value="GFO_IDH_MocA-like_dom"/>
</dbReference>
<dbReference type="Pfam" id="PF22725">
    <property type="entry name" value="GFO_IDH_MocA_C3"/>
    <property type="match status" value="1"/>
</dbReference>
<name>A0AA95BR75_9MICC</name>
<keyword evidence="2" id="KW-0560">Oxidoreductase</keyword>
<dbReference type="AlphaFoldDB" id="A0AA95BR75"/>
<evidence type="ECO:0000313" key="6">
    <source>
        <dbReference type="EMBL" id="UUX58964.1"/>
    </source>
</evidence>
<dbReference type="EMBL" id="CP102487">
    <property type="protein sequence ID" value="UUX58964.1"/>
    <property type="molecule type" value="Genomic_DNA"/>
</dbReference>
<sequence>MQKFALIGAGFIGSVHAHNLASHPDVDFKLVYDIDLQRATTLAAQHGAKAAASLDQIFENKDLDAVFIASSTDSHAQNLRHAADAGLAALVEKPIDLDLETAKSTVAYVERAGIKAMVNFNRRFDRAHAELKELVHTGRIGDVALLQLTSRGPALPPVDYLKSSGGQFRDQTVHFYDLARWITGQDPVKIHAYGSALAAPEIAEFGDVDTSISSLLFPDGALAQIDCVRHTNYGYDERIEALGSEGMAESERQRSGHVTLLQGQQAQSHGLHGNWFDRVQPTYAASLGAFVQALEDDREVPITLREGLKSQAIAQAAVRSAASGRSETIDYSL</sequence>
<protein>
    <submittedName>
        <fullName evidence="6">Gfo/Idh/MocA family oxidoreductase</fullName>
    </submittedName>
</protein>
<dbReference type="Proteomes" id="UP001060018">
    <property type="component" value="Chromosome"/>
</dbReference>
<dbReference type="GO" id="GO:0000166">
    <property type="term" value="F:nucleotide binding"/>
    <property type="evidence" value="ECO:0007669"/>
    <property type="project" value="InterPro"/>
</dbReference>
<dbReference type="Gene3D" id="3.40.50.720">
    <property type="entry name" value="NAD(P)-binding Rossmann-like Domain"/>
    <property type="match status" value="1"/>
</dbReference>
<reference evidence="6" key="1">
    <citation type="journal article" date="2022" name="Pest Manag. Sci.">
        <title>Glutamicibacter halophytocola-mediated host fitness of potato tuber moth on Solanaceae crops.</title>
        <authorList>
            <person name="Wang W."/>
            <person name="Xiao G."/>
            <person name="Du G."/>
            <person name="Chang L."/>
            <person name="Yang Y."/>
            <person name="Ye J."/>
            <person name="Chen B."/>
        </authorList>
    </citation>
    <scope>NUCLEOTIDE SEQUENCE</scope>
    <source>
        <strain evidence="6">S2</strain>
    </source>
</reference>
<dbReference type="PANTHER" id="PTHR42840">
    <property type="entry name" value="NAD(P)-BINDING ROSSMANN-FOLD SUPERFAMILY PROTEIN-RELATED"/>
    <property type="match status" value="1"/>
</dbReference>
<dbReference type="GO" id="GO:0006740">
    <property type="term" value="P:NADPH regeneration"/>
    <property type="evidence" value="ECO:0007669"/>
    <property type="project" value="TreeGrafter"/>
</dbReference>
<evidence type="ECO:0000313" key="7">
    <source>
        <dbReference type="Proteomes" id="UP001060018"/>
    </source>
</evidence>
<gene>
    <name evidence="6" type="ORF">NUH22_16980</name>
</gene>
<organism evidence="6 7">
    <name type="scientific">Glutamicibacter halophytocola</name>
    <dbReference type="NCBI Taxonomy" id="1933880"/>
    <lineage>
        <taxon>Bacteria</taxon>
        <taxon>Bacillati</taxon>
        <taxon>Actinomycetota</taxon>
        <taxon>Actinomycetes</taxon>
        <taxon>Micrococcales</taxon>
        <taxon>Micrococcaceae</taxon>
        <taxon>Glutamicibacter</taxon>
    </lineage>
</organism>
<dbReference type="PANTHER" id="PTHR42840:SF3">
    <property type="entry name" value="BINDING ROSSMANN FOLD OXIDOREDUCTASE, PUTATIVE (AFU_ORTHOLOGUE AFUA_2G10240)-RELATED"/>
    <property type="match status" value="1"/>
</dbReference>
<evidence type="ECO:0000259" key="5">
    <source>
        <dbReference type="Pfam" id="PF22725"/>
    </source>
</evidence>
<dbReference type="GO" id="GO:0005737">
    <property type="term" value="C:cytoplasm"/>
    <property type="evidence" value="ECO:0007669"/>
    <property type="project" value="TreeGrafter"/>
</dbReference>
<dbReference type="GO" id="GO:0016491">
    <property type="term" value="F:oxidoreductase activity"/>
    <property type="evidence" value="ECO:0007669"/>
    <property type="project" value="UniProtKB-KW"/>
</dbReference>
<dbReference type="SUPFAM" id="SSF55347">
    <property type="entry name" value="Glyceraldehyde-3-phosphate dehydrogenase-like, C-terminal domain"/>
    <property type="match status" value="1"/>
</dbReference>
<proteinExistence type="inferred from homology"/>
<dbReference type="Pfam" id="PF01408">
    <property type="entry name" value="GFO_IDH_MocA"/>
    <property type="match status" value="1"/>
</dbReference>